<proteinExistence type="predicted"/>
<keyword evidence="3" id="KW-1185">Reference proteome</keyword>
<evidence type="ECO:0000259" key="1">
    <source>
        <dbReference type="Pfam" id="PF00345"/>
    </source>
</evidence>
<evidence type="ECO:0000313" key="3">
    <source>
        <dbReference type="Proteomes" id="UP001180081"/>
    </source>
</evidence>
<gene>
    <name evidence="2" type="ORF">QWZ03_00380</name>
</gene>
<dbReference type="PANTHER" id="PTHR30251">
    <property type="entry name" value="PILUS ASSEMBLY CHAPERONE"/>
    <property type="match status" value="1"/>
</dbReference>
<dbReference type="Gene3D" id="2.60.40.10">
    <property type="entry name" value="Immunoglobulins"/>
    <property type="match status" value="1"/>
</dbReference>
<accession>A0ABT8AZ05</accession>
<dbReference type="InterPro" id="IPR016147">
    <property type="entry name" value="Pili_assmbl_chaperone_N"/>
</dbReference>
<organism evidence="2 3">
    <name type="scientific">Chitinimonas viridis</name>
    <dbReference type="NCBI Taxonomy" id="664880"/>
    <lineage>
        <taxon>Bacteria</taxon>
        <taxon>Pseudomonadati</taxon>
        <taxon>Pseudomonadota</taxon>
        <taxon>Betaproteobacteria</taxon>
        <taxon>Neisseriales</taxon>
        <taxon>Chitinibacteraceae</taxon>
        <taxon>Chitinimonas</taxon>
    </lineage>
</organism>
<dbReference type="SUPFAM" id="SSF49354">
    <property type="entry name" value="PapD-like"/>
    <property type="match status" value="1"/>
</dbReference>
<dbReference type="EMBL" id="JAUFPU010000001">
    <property type="protein sequence ID" value="MDN3575229.1"/>
    <property type="molecule type" value="Genomic_DNA"/>
</dbReference>
<sequence>MLAKHNPSPYLLPGLLLLQAGLCQAGSIELSPVRINLSASAKVAVLTVRNIGAESSVMQVSLNRWKPEGIRYTYEPSQDLVITPTTFRLLPGRQQIVRIGTRSNLQVSREAAYRLFVEEVPPPPSPNNTETRLVIRHDLPVFVAPAESARPKLVAALECASNGTSLRMGNIGNAHVQLRHIALKALPGPHVLGSWDAFDYLLPDAQKSWDLAKAAPAALGKAFVVVVQTELNSYTVEVRNNCPMGVLRRSRMVAAPARLASVL</sequence>
<comment type="caution">
    <text evidence="2">The sequence shown here is derived from an EMBL/GenBank/DDBJ whole genome shotgun (WGS) entry which is preliminary data.</text>
</comment>
<evidence type="ECO:0000313" key="2">
    <source>
        <dbReference type="EMBL" id="MDN3575229.1"/>
    </source>
</evidence>
<protein>
    <submittedName>
        <fullName evidence="2">Fimbria/pilus periplasmic chaperone</fullName>
    </submittedName>
</protein>
<dbReference type="RefSeq" id="WP_290330913.1">
    <property type="nucleotide sequence ID" value="NZ_JAUFPU010000001.1"/>
</dbReference>
<dbReference type="InterPro" id="IPR050643">
    <property type="entry name" value="Periplasmic_pilus_chap"/>
</dbReference>
<dbReference type="InterPro" id="IPR013783">
    <property type="entry name" value="Ig-like_fold"/>
</dbReference>
<feature type="domain" description="Pili assembly chaperone N-terminal" evidence="1">
    <location>
        <begin position="28"/>
        <end position="147"/>
    </location>
</feature>
<reference evidence="2" key="1">
    <citation type="journal article" date="2014" name="Int. J. Syst. Evol. Microbiol.">
        <title>Complete genome of a new Firmicutes species belonging to the dominant human colonic microbiota ('Ruminococcus bicirculans') reveals two chromosomes and a selective capacity to utilize plant glucans.</title>
        <authorList>
            <consortium name="NISC Comparative Sequencing Program"/>
            <person name="Wegmann U."/>
            <person name="Louis P."/>
            <person name="Goesmann A."/>
            <person name="Henrissat B."/>
            <person name="Duncan S.H."/>
            <person name="Flint H.J."/>
        </authorList>
    </citation>
    <scope>NUCLEOTIDE SEQUENCE</scope>
    <source>
        <strain evidence="2">CECT 7703</strain>
    </source>
</reference>
<reference evidence="2" key="2">
    <citation type="submission" date="2023-06" db="EMBL/GenBank/DDBJ databases">
        <authorList>
            <person name="Lucena T."/>
            <person name="Sun Q."/>
        </authorList>
    </citation>
    <scope>NUCLEOTIDE SEQUENCE</scope>
    <source>
        <strain evidence="2">CECT 7703</strain>
    </source>
</reference>
<dbReference type="PANTHER" id="PTHR30251:SF4">
    <property type="entry name" value="SLR1668 PROTEIN"/>
    <property type="match status" value="1"/>
</dbReference>
<dbReference type="Pfam" id="PF00345">
    <property type="entry name" value="PapD_N"/>
    <property type="match status" value="1"/>
</dbReference>
<dbReference type="Proteomes" id="UP001180081">
    <property type="component" value="Unassembled WGS sequence"/>
</dbReference>
<name>A0ABT8AZ05_9NEIS</name>
<dbReference type="InterPro" id="IPR008962">
    <property type="entry name" value="PapD-like_sf"/>
</dbReference>